<dbReference type="EMBL" id="GGEC01001711">
    <property type="protein sequence ID" value="MBW82194.1"/>
    <property type="molecule type" value="Transcribed_RNA"/>
</dbReference>
<dbReference type="AlphaFoldDB" id="A0A2P2ILV6"/>
<organism evidence="1">
    <name type="scientific">Rhizophora mucronata</name>
    <name type="common">Asiatic mangrove</name>
    <dbReference type="NCBI Taxonomy" id="61149"/>
    <lineage>
        <taxon>Eukaryota</taxon>
        <taxon>Viridiplantae</taxon>
        <taxon>Streptophyta</taxon>
        <taxon>Embryophyta</taxon>
        <taxon>Tracheophyta</taxon>
        <taxon>Spermatophyta</taxon>
        <taxon>Magnoliopsida</taxon>
        <taxon>eudicotyledons</taxon>
        <taxon>Gunneridae</taxon>
        <taxon>Pentapetalae</taxon>
        <taxon>rosids</taxon>
        <taxon>fabids</taxon>
        <taxon>Malpighiales</taxon>
        <taxon>Rhizophoraceae</taxon>
        <taxon>Rhizophora</taxon>
    </lineage>
</organism>
<sequence length="132" mass="14821">MASSRSNGLLVVARTRMPSTLFCCKLTPLSLELILYLPHGFMLPDLSLLSKHAIDLIYKSESWGNLGCLIFTRPFGSDGRHGDIDEVCSSLHGNCPGQHCLPHSRRPKQQDFPARFKKSSIKEVWSSKRKHS</sequence>
<name>A0A2P2ILV6_RHIMU</name>
<accession>A0A2P2ILV6</accession>
<protein>
    <submittedName>
        <fullName evidence="1">Uncharacterized protein LOC107430238</fullName>
    </submittedName>
</protein>
<proteinExistence type="predicted"/>
<reference evidence="1" key="1">
    <citation type="submission" date="2018-02" db="EMBL/GenBank/DDBJ databases">
        <title>Rhizophora mucronata_Transcriptome.</title>
        <authorList>
            <person name="Meera S.P."/>
            <person name="Sreeshan A."/>
            <person name="Augustine A."/>
        </authorList>
    </citation>
    <scope>NUCLEOTIDE SEQUENCE</scope>
    <source>
        <tissue evidence="1">Leaf</tissue>
    </source>
</reference>
<evidence type="ECO:0000313" key="1">
    <source>
        <dbReference type="EMBL" id="MBW82194.1"/>
    </source>
</evidence>